<dbReference type="InterPro" id="IPR032466">
    <property type="entry name" value="Metal_Hydrolase"/>
</dbReference>
<sequence length="417" mass="46582">MRDGYRVVDVDTHVTPSLEVLLRYADRGLLDRKDELAPYTRTMTPVPGRGHPTEPYEVLRVDPRPYKRVAGMKSGEVERTGAGSKGALEGRVENLAKGKPRDRIQHDNSHGRLLDMDIEGVDINVLIPAPWAPGSTALDPELALGLYRSYHRYQADFCSADPRRLKGLILAPGNDPQWAAKTIRELAGEDWVAAVWPLLPEGLPVDDPDLAPIFEAMDEADLPLLHHSFFYEPPYFPGYRDIWDNPVVARTAAHVWGAQRLISYVLISGMLDRYPSLRIATVETGHSWLAHWIVRLTSQVSYVKGGVRDDLKHTPLEYVQMGKVFCAIEAHEGPQLTRSTIDVLGEDVLMYSSDFPHPECMFPDHTDHVIAWRDTIGESATRKLMGENAIRYLRLLSTPWDSPAPEATVAAAQGADS</sequence>
<proteinExistence type="predicted"/>
<dbReference type="RefSeq" id="WP_308717362.1">
    <property type="nucleotide sequence ID" value="NZ_JAVHUY010000051.1"/>
</dbReference>
<name>A0ABU0ZSU6_9ACTN</name>
<evidence type="ECO:0000256" key="1">
    <source>
        <dbReference type="ARBA" id="ARBA00023239"/>
    </source>
</evidence>
<dbReference type="InterPro" id="IPR032465">
    <property type="entry name" value="ACMSD"/>
</dbReference>
<keyword evidence="4" id="KW-1185">Reference proteome</keyword>
<dbReference type="Proteomes" id="UP001230908">
    <property type="component" value="Unassembled WGS sequence"/>
</dbReference>
<evidence type="ECO:0000313" key="4">
    <source>
        <dbReference type="Proteomes" id="UP001230908"/>
    </source>
</evidence>
<gene>
    <name evidence="3" type="ORF">RB614_36995</name>
</gene>
<dbReference type="PANTHER" id="PTHR21240">
    <property type="entry name" value="2-AMINO-3-CARBOXYLMUCONATE-6-SEMIALDEHYDE DECARBOXYLASE"/>
    <property type="match status" value="1"/>
</dbReference>
<dbReference type="Pfam" id="PF04909">
    <property type="entry name" value="Amidohydro_2"/>
    <property type="match status" value="1"/>
</dbReference>
<dbReference type="PANTHER" id="PTHR21240:SF28">
    <property type="entry name" value="ISO-OROTATE DECARBOXYLASE (EUROFUNG)"/>
    <property type="match status" value="1"/>
</dbReference>
<organism evidence="3 4">
    <name type="scientific">Phytohabitans maris</name>
    <dbReference type="NCBI Taxonomy" id="3071409"/>
    <lineage>
        <taxon>Bacteria</taxon>
        <taxon>Bacillati</taxon>
        <taxon>Actinomycetota</taxon>
        <taxon>Actinomycetes</taxon>
        <taxon>Micromonosporales</taxon>
        <taxon>Micromonosporaceae</taxon>
    </lineage>
</organism>
<dbReference type="InterPro" id="IPR006680">
    <property type="entry name" value="Amidohydro-rel"/>
</dbReference>
<accession>A0ABU0ZSU6</accession>
<protein>
    <submittedName>
        <fullName evidence="3">Amidohydrolase family protein</fullName>
    </submittedName>
</protein>
<reference evidence="3 4" key="1">
    <citation type="submission" date="2023-08" db="EMBL/GenBank/DDBJ databases">
        <title>Phytohabitans sansha sp. nov., isolated from marine sediment.</title>
        <authorList>
            <person name="Zhao Y."/>
            <person name="Yi K."/>
        </authorList>
    </citation>
    <scope>NUCLEOTIDE SEQUENCE [LARGE SCALE GENOMIC DNA]</scope>
    <source>
        <strain evidence="3 4">ZYX-F-186</strain>
    </source>
</reference>
<keyword evidence="1" id="KW-0456">Lyase</keyword>
<evidence type="ECO:0000259" key="2">
    <source>
        <dbReference type="Pfam" id="PF04909"/>
    </source>
</evidence>
<dbReference type="EMBL" id="JAVHUY010000051">
    <property type="protein sequence ID" value="MDQ7910109.1"/>
    <property type="molecule type" value="Genomic_DNA"/>
</dbReference>
<dbReference type="SUPFAM" id="SSF51556">
    <property type="entry name" value="Metallo-dependent hydrolases"/>
    <property type="match status" value="1"/>
</dbReference>
<feature type="domain" description="Amidohydrolase-related" evidence="2">
    <location>
        <begin position="147"/>
        <end position="395"/>
    </location>
</feature>
<evidence type="ECO:0000313" key="3">
    <source>
        <dbReference type="EMBL" id="MDQ7910109.1"/>
    </source>
</evidence>
<comment type="caution">
    <text evidence="3">The sequence shown here is derived from an EMBL/GenBank/DDBJ whole genome shotgun (WGS) entry which is preliminary data.</text>
</comment>
<dbReference type="Gene3D" id="3.20.20.140">
    <property type="entry name" value="Metal-dependent hydrolases"/>
    <property type="match status" value="1"/>
</dbReference>